<feature type="transmembrane region" description="Helical" evidence="1">
    <location>
        <begin position="33"/>
        <end position="53"/>
    </location>
</feature>
<sequence>MLVPVKYFYFSVIVDNLDRRAKTMFRTFATHTLIGQLMQVMPILNICILINIYSKAMGRTGSVWEEFVA</sequence>
<reference evidence="2" key="1">
    <citation type="submission" date="2015-07" db="EMBL/GenBank/DDBJ databases">
        <title>MeaNS - Measles Nucleotide Surveillance Program.</title>
        <authorList>
            <person name="Tran T."/>
            <person name="Druce J."/>
        </authorList>
    </citation>
    <scope>NUCLEOTIDE SEQUENCE</scope>
    <source>
        <strain evidence="2">UCB-OBI-ISO-001</strain>
        <tissue evidence="2">Gonad</tissue>
    </source>
</reference>
<accession>A0A0L8GQM8</accession>
<gene>
    <name evidence="2" type="ORF">OCBIM_22030121mg</name>
</gene>
<evidence type="ECO:0000256" key="1">
    <source>
        <dbReference type="SAM" id="Phobius"/>
    </source>
</evidence>
<keyword evidence="1" id="KW-1133">Transmembrane helix</keyword>
<protein>
    <submittedName>
        <fullName evidence="2">Uncharacterized protein</fullName>
    </submittedName>
</protein>
<keyword evidence="1" id="KW-0472">Membrane</keyword>
<evidence type="ECO:0000313" key="2">
    <source>
        <dbReference type="EMBL" id="KOF78920.1"/>
    </source>
</evidence>
<dbReference type="EMBL" id="KQ420902">
    <property type="protein sequence ID" value="KOF78920.1"/>
    <property type="molecule type" value="Genomic_DNA"/>
</dbReference>
<proteinExistence type="predicted"/>
<keyword evidence="1" id="KW-0812">Transmembrane</keyword>
<name>A0A0L8GQM8_OCTBM</name>
<dbReference type="AlphaFoldDB" id="A0A0L8GQM8"/>
<organism evidence="2">
    <name type="scientific">Octopus bimaculoides</name>
    <name type="common">California two-spotted octopus</name>
    <dbReference type="NCBI Taxonomy" id="37653"/>
    <lineage>
        <taxon>Eukaryota</taxon>
        <taxon>Metazoa</taxon>
        <taxon>Spiralia</taxon>
        <taxon>Lophotrochozoa</taxon>
        <taxon>Mollusca</taxon>
        <taxon>Cephalopoda</taxon>
        <taxon>Coleoidea</taxon>
        <taxon>Octopodiformes</taxon>
        <taxon>Octopoda</taxon>
        <taxon>Incirrata</taxon>
        <taxon>Octopodidae</taxon>
        <taxon>Octopus</taxon>
    </lineage>
</organism>